<feature type="domain" description="DUF1279" evidence="2">
    <location>
        <begin position="429"/>
        <end position="511"/>
    </location>
</feature>
<dbReference type="PANTHER" id="PTHR33736:SF29">
    <property type="entry name" value="DUF1279 DOMAIN-CONTAINING PROTEIN"/>
    <property type="match status" value="1"/>
</dbReference>
<dbReference type="InterPro" id="IPR009688">
    <property type="entry name" value="FAM210A/B-like_dom"/>
</dbReference>
<accession>A0A3P6CEI8</accession>
<feature type="transmembrane region" description="Helical" evidence="1">
    <location>
        <begin position="318"/>
        <end position="336"/>
    </location>
</feature>
<organism evidence="4">
    <name type="scientific">Brassica campestris</name>
    <name type="common">Field mustard</name>
    <dbReference type="NCBI Taxonomy" id="3711"/>
    <lineage>
        <taxon>Eukaryota</taxon>
        <taxon>Viridiplantae</taxon>
        <taxon>Streptophyta</taxon>
        <taxon>Embryophyta</taxon>
        <taxon>Tracheophyta</taxon>
        <taxon>Spermatophyta</taxon>
        <taxon>Magnoliopsida</taxon>
        <taxon>eudicotyledons</taxon>
        <taxon>Gunneridae</taxon>
        <taxon>Pentapetalae</taxon>
        <taxon>rosids</taxon>
        <taxon>malvids</taxon>
        <taxon>Brassicales</taxon>
        <taxon>Brassicaceae</taxon>
        <taxon>Brassiceae</taxon>
        <taxon>Brassica</taxon>
    </lineage>
</organism>
<proteinExistence type="predicted"/>
<keyword evidence="1" id="KW-1133">Transmembrane helix</keyword>
<sequence>MAHVDYSTGDSFSTLHPDIIQTQILTRLDGPTLTSTASTSSYLQTLCREQKLWQELSAATWPSINDPRVVKAISSFPSGYRSFFADSYPFSEHTWPSEKDDPPTTGLISAVDLYYRGELIYSKVQEMETESGKGSWFLSAPFRVDMLDPKESVSTRIRYPGGDYEAWVRDMEASMKLNWIVIDPVKKRAVNISSRDAVSAKRNWLTGDLEIRFSTVVTGKRPAEVAAVVSCGSAETWKELDEEVGGEVHVREVRLGVEDIEGKCLKGRESVVILQGLLEGKRSRKDGCGEQRRGKRKYEEYVEMKTEWRKKKDRREKFQDTIFMIFGFSLFVLLWIPSSAPSSLLHTRDTKTRFFFFSSVQPSSESNTKKFRCRAVREKAEEKNTSPPSPEEVTKKYGLEVGLWKILTSKDEESDGEEKKKKKKSKTDEAKELLAKYGGAYLATSITLSLISFSLCYALVTSGVDVQALLLKVGISTNETGEKVGAFALAYAAHKAASPIRFPPTVALTPIVANWIGKKVDKEKDDE</sequence>
<gene>
    <name evidence="4" type="ORF">BRAA04T17659Z</name>
    <name evidence="3" type="ORF">BRAPAZ1V2_A04P22240.2</name>
</gene>
<dbReference type="Gramene" id="A04p22240.2_BraZ1">
    <property type="protein sequence ID" value="A04p22240.2_BraZ1.CDS"/>
    <property type="gene ID" value="A04g22240.2_BraZ1"/>
</dbReference>
<dbReference type="EMBL" id="LR031576">
    <property type="protein sequence ID" value="VDD13836.1"/>
    <property type="molecule type" value="Genomic_DNA"/>
</dbReference>
<evidence type="ECO:0000256" key="1">
    <source>
        <dbReference type="SAM" id="Phobius"/>
    </source>
</evidence>
<dbReference type="AlphaFoldDB" id="A0A3P6CEI8"/>
<keyword evidence="1" id="KW-0812">Transmembrane</keyword>
<keyword evidence="1" id="KW-0472">Membrane</keyword>
<feature type="transmembrane region" description="Helical" evidence="1">
    <location>
        <begin position="440"/>
        <end position="460"/>
    </location>
</feature>
<name>A0A3P6CEI8_BRACM</name>
<dbReference type="SUPFAM" id="SSF81383">
    <property type="entry name" value="F-box domain"/>
    <property type="match status" value="1"/>
</dbReference>
<dbReference type="EMBL" id="LS974620">
    <property type="protein sequence ID" value="CAG7907323.1"/>
    <property type="molecule type" value="Genomic_DNA"/>
</dbReference>
<protein>
    <recommendedName>
        <fullName evidence="2">DUF1279 domain-containing protein</fullName>
    </recommendedName>
</protein>
<dbReference type="Pfam" id="PF06916">
    <property type="entry name" value="FAM210A-B_dom"/>
    <property type="match status" value="1"/>
</dbReference>
<dbReference type="InterPro" id="IPR045283">
    <property type="entry name" value="AT3G44326-like"/>
</dbReference>
<dbReference type="InterPro" id="IPR036047">
    <property type="entry name" value="F-box-like_dom_sf"/>
</dbReference>
<evidence type="ECO:0000313" key="4">
    <source>
        <dbReference type="EMBL" id="VDD13836.1"/>
    </source>
</evidence>
<evidence type="ECO:0000259" key="2">
    <source>
        <dbReference type="Pfam" id="PF06916"/>
    </source>
</evidence>
<reference evidence="4" key="1">
    <citation type="submission" date="2018-11" db="EMBL/GenBank/DDBJ databases">
        <authorList>
            <consortium name="Genoscope - CEA"/>
            <person name="William W."/>
        </authorList>
    </citation>
    <scope>NUCLEOTIDE SEQUENCE</scope>
</reference>
<dbReference type="PANTHER" id="PTHR33736">
    <property type="entry name" value="F-BOX PROTEIN-RELATED"/>
    <property type="match status" value="1"/>
</dbReference>
<dbReference type="Proteomes" id="UP000694005">
    <property type="component" value="Chromosome A04"/>
</dbReference>
<evidence type="ECO:0000313" key="3">
    <source>
        <dbReference type="EMBL" id="CAG7907323.1"/>
    </source>
</evidence>